<gene>
    <name evidence="1" type="ordered locus">KKY_1231</name>
</gene>
<dbReference type="EMBL" id="CP003075">
    <property type="protein sequence ID" value="AEQ51259.1"/>
    <property type="molecule type" value="Genomic_DNA"/>
</dbReference>
<name>G4R7C3_PELHB</name>
<reference evidence="1 2" key="1">
    <citation type="journal article" date="2012" name="J. Bacteriol.">
        <title>Complete genome sequence of Pelagibacterium halotolerans B2T.</title>
        <authorList>
            <person name="Huo Y.Y."/>
            <person name="Cheng H."/>
            <person name="Han X.F."/>
            <person name="Jiang X.W."/>
            <person name="Sun C."/>
            <person name="Zhang X.Q."/>
            <person name="Zhu X.F."/>
            <person name="Liu Y.F."/>
            <person name="Li P.F."/>
            <person name="Ni P.X."/>
            <person name="Wu M."/>
        </authorList>
    </citation>
    <scope>NUCLEOTIDE SEQUENCE [LARGE SCALE GENOMIC DNA]</scope>
    <source>
        <strain evidence="2">DSM 22347 / JCM 15775 / CGMCC 1.7692 / B2</strain>
    </source>
</reference>
<protein>
    <submittedName>
        <fullName evidence="1">Uncharacterized protein</fullName>
    </submittedName>
</protein>
<sequence length="42" mass="4941">MVLPRDEFTKFLLSIFCIDSINAMSLFLLQKQTPQPQGRRWA</sequence>
<organism evidence="1 2">
    <name type="scientific">Pelagibacterium halotolerans (strain DSM 22347 / JCM 15775 / CGMCC 1.7692 / B2)</name>
    <dbReference type="NCBI Taxonomy" id="1082931"/>
    <lineage>
        <taxon>Bacteria</taxon>
        <taxon>Pseudomonadati</taxon>
        <taxon>Pseudomonadota</taxon>
        <taxon>Alphaproteobacteria</taxon>
        <taxon>Hyphomicrobiales</taxon>
        <taxon>Devosiaceae</taxon>
        <taxon>Pelagibacterium</taxon>
    </lineage>
</organism>
<dbReference type="KEGG" id="phl:KKY_1231"/>
<proteinExistence type="predicted"/>
<evidence type="ECO:0000313" key="2">
    <source>
        <dbReference type="Proteomes" id="UP000008850"/>
    </source>
</evidence>
<accession>G4R7C3</accession>
<keyword evidence="2" id="KW-1185">Reference proteome</keyword>
<dbReference type="AlphaFoldDB" id="G4R7C3"/>
<evidence type="ECO:0000313" key="1">
    <source>
        <dbReference type="EMBL" id="AEQ51259.1"/>
    </source>
</evidence>
<dbReference type="Proteomes" id="UP000008850">
    <property type="component" value="Chromosome"/>
</dbReference>
<dbReference type="STRING" id="1082931.KKY_1231"/>
<dbReference type="HOGENOM" id="CLU_3255428_0_0_5"/>